<protein>
    <submittedName>
        <fullName evidence="1">CLUMA_CG009253, isoform A</fullName>
    </submittedName>
</protein>
<dbReference type="Proteomes" id="UP000183832">
    <property type="component" value="Unassembled WGS sequence"/>
</dbReference>
<evidence type="ECO:0000313" key="1">
    <source>
        <dbReference type="EMBL" id="CRK95796.1"/>
    </source>
</evidence>
<accession>A0A1J1I898</accession>
<gene>
    <name evidence="1" type="ORF">CLUMA_CG009253</name>
</gene>
<keyword evidence="2" id="KW-1185">Reference proteome</keyword>
<sequence length="60" mass="6919">MKTAINKKCKYLTVFIRINLFSDSAPNFVTANIQQKLKLSETCDFNLDLENYVSDKVQSE</sequence>
<proteinExistence type="predicted"/>
<organism evidence="1 2">
    <name type="scientific">Clunio marinus</name>
    <dbReference type="NCBI Taxonomy" id="568069"/>
    <lineage>
        <taxon>Eukaryota</taxon>
        <taxon>Metazoa</taxon>
        <taxon>Ecdysozoa</taxon>
        <taxon>Arthropoda</taxon>
        <taxon>Hexapoda</taxon>
        <taxon>Insecta</taxon>
        <taxon>Pterygota</taxon>
        <taxon>Neoptera</taxon>
        <taxon>Endopterygota</taxon>
        <taxon>Diptera</taxon>
        <taxon>Nematocera</taxon>
        <taxon>Chironomoidea</taxon>
        <taxon>Chironomidae</taxon>
        <taxon>Clunio</taxon>
    </lineage>
</organism>
<dbReference type="EMBL" id="CVRI01000043">
    <property type="protein sequence ID" value="CRK95796.1"/>
    <property type="molecule type" value="Genomic_DNA"/>
</dbReference>
<dbReference type="AlphaFoldDB" id="A0A1J1I898"/>
<evidence type="ECO:0000313" key="2">
    <source>
        <dbReference type="Proteomes" id="UP000183832"/>
    </source>
</evidence>
<reference evidence="1 2" key="1">
    <citation type="submission" date="2015-04" db="EMBL/GenBank/DDBJ databases">
        <authorList>
            <person name="Syromyatnikov M.Y."/>
            <person name="Popov V.N."/>
        </authorList>
    </citation>
    <scope>NUCLEOTIDE SEQUENCE [LARGE SCALE GENOMIC DNA]</scope>
</reference>
<name>A0A1J1I898_9DIPT</name>